<proteinExistence type="predicted"/>
<dbReference type="SUPFAM" id="SSF160240">
    <property type="entry name" value="Cation efflux protein cytoplasmic domain-like"/>
    <property type="match status" value="2"/>
</dbReference>
<reference evidence="3 4" key="1">
    <citation type="journal article" date="2018" name="J. Microbiol.">
        <title>Baekduia soli gen. nov., sp. nov., a novel bacterium isolated from the soil of Baekdu Mountain and proposal of a novel family name, Baekduiaceae fam. nov.</title>
        <authorList>
            <person name="An D.S."/>
            <person name="Siddiqi M.Z."/>
            <person name="Kim K.H."/>
            <person name="Yu H.S."/>
            <person name="Im W.T."/>
        </authorList>
    </citation>
    <scope>NUCLEOTIDE SEQUENCE [LARGE SCALE GENOMIC DNA]</scope>
    <source>
        <strain evidence="3 4">BR7-21</strain>
    </source>
</reference>
<sequence>MHLKLPPDLDLAEAHAVAERVEAELLRAPGIDAVQTHLEPLERPVAARPAGGRDADEDDEQRRIRAIVADDTGGRPCELRLLRSDAGLVVFLTISVGASTSLTAAHELAGRLEEDIRRGAGHIADVVVHTEP</sequence>
<gene>
    <name evidence="3" type="ORF">FSW04_08250</name>
</gene>
<feature type="domain" description="Cation efflux protein cytoplasmic" evidence="2">
    <location>
        <begin position="1"/>
        <end position="40"/>
    </location>
</feature>
<dbReference type="InterPro" id="IPR027470">
    <property type="entry name" value="Cation_efflux_CTD"/>
</dbReference>
<feature type="domain" description="Cation efflux protein cytoplasmic" evidence="2">
    <location>
        <begin position="58"/>
        <end position="132"/>
    </location>
</feature>
<evidence type="ECO:0000313" key="3">
    <source>
        <dbReference type="EMBL" id="QEC50700.1"/>
    </source>
</evidence>
<dbReference type="Gene3D" id="3.30.70.1350">
    <property type="entry name" value="Cation efflux protein, cytoplasmic domain"/>
    <property type="match status" value="2"/>
</dbReference>
<dbReference type="OrthoDB" id="9806522at2"/>
<feature type="region of interest" description="Disordered" evidence="1">
    <location>
        <begin position="37"/>
        <end position="61"/>
    </location>
</feature>
<name>A0A5B8UCF9_9ACTN</name>
<evidence type="ECO:0000313" key="4">
    <source>
        <dbReference type="Proteomes" id="UP000321805"/>
    </source>
</evidence>
<protein>
    <recommendedName>
        <fullName evidence="2">Cation efflux protein cytoplasmic domain-containing protein</fullName>
    </recommendedName>
</protein>
<dbReference type="AlphaFoldDB" id="A0A5B8UCF9"/>
<accession>A0A5B8UCF9</accession>
<evidence type="ECO:0000259" key="2">
    <source>
        <dbReference type="Pfam" id="PF16916"/>
    </source>
</evidence>
<dbReference type="Pfam" id="PF16916">
    <property type="entry name" value="ZT_dimer"/>
    <property type="match status" value="2"/>
</dbReference>
<evidence type="ECO:0000256" key="1">
    <source>
        <dbReference type="SAM" id="MobiDB-lite"/>
    </source>
</evidence>
<dbReference type="Proteomes" id="UP000321805">
    <property type="component" value="Chromosome"/>
</dbReference>
<dbReference type="KEGG" id="bsol:FSW04_08250"/>
<dbReference type="EMBL" id="CP042430">
    <property type="protein sequence ID" value="QEC50700.1"/>
    <property type="molecule type" value="Genomic_DNA"/>
</dbReference>
<keyword evidence="4" id="KW-1185">Reference proteome</keyword>
<organism evidence="3 4">
    <name type="scientific">Baekduia soli</name>
    <dbReference type="NCBI Taxonomy" id="496014"/>
    <lineage>
        <taxon>Bacteria</taxon>
        <taxon>Bacillati</taxon>
        <taxon>Actinomycetota</taxon>
        <taxon>Thermoleophilia</taxon>
        <taxon>Solirubrobacterales</taxon>
        <taxon>Baekduiaceae</taxon>
        <taxon>Baekduia</taxon>
    </lineage>
</organism>
<dbReference type="InterPro" id="IPR036837">
    <property type="entry name" value="Cation_efflux_CTD_sf"/>
</dbReference>